<evidence type="ECO:0000259" key="13">
    <source>
        <dbReference type="PROSITE" id="PS51199"/>
    </source>
</evidence>
<dbReference type="AlphaFoldDB" id="A0AAX0B4K5"/>
<evidence type="ECO:0000256" key="11">
    <source>
        <dbReference type="NCBIfam" id="TIGR00665"/>
    </source>
</evidence>
<evidence type="ECO:0000256" key="8">
    <source>
        <dbReference type="ARBA" id="ARBA00023125"/>
    </source>
</evidence>
<protein>
    <recommendedName>
        <fullName evidence="11 12">Replicative DNA helicase</fullName>
        <ecNumber evidence="11 12">5.6.2.3</ecNumber>
    </recommendedName>
</protein>
<feature type="domain" description="SF4 helicase" evidence="13">
    <location>
        <begin position="173"/>
        <end position="437"/>
    </location>
</feature>
<keyword evidence="4 12" id="KW-0547">Nucleotide-binding</keyword>
<evidence type="ECO:0000256" key="3">
    <source>
        <dbReference type="ARBA" id="ARBA00022705"/>
    </source>
</evidence>
<reference evidence="14" key="1">
    <citation type="submission" date="2020-05" db="EMBL/GenBank/DDBJ databases">
        <authorList>
            <person name="Brown S."/>
            <person name="Huntemann M."/>
            <person name="Clum A."/>
            <person name="Spunde A."/>
            <person name="Palaniappan K."/>
            <person name="Ritter S."/>
            <person name="Mikhailova N."/>
            <person name="Chen I.-M."/>
            <person name="Stamatis D."/>
            <person name="Reddy T."/>
            <person name="O'Malley R."/>
            <person name="Daum C."/>
            <person name="Shapiro N."/>
            <person name="Ivanova N."/>
            <person name="Kyrpides N."/>
            <person name="Woyke T."/>
        </authorList>
    </citation>
    <scope>NUCLEOTIDE SEQUENCE</scope>
    <source>
        <strain evidence="14">DJ080</strain>
    </source>
</reference>
<evidence type="ECO:0000256" key="12">
    <source>
        <dbReference type="RuleBase" id="RU362085"/>
    </source>
</evidence>
<dbReference type="EC" id="5.6.2.3" evidence="11 12"/>
<keyword evidence="2 12" id="KW-0639">Primosome</keyword>
<dbReference type="PROSITE" id="PS51199">
    <property type="entry name" value="SF4_HELICASE"/>
    <property type="match status" value="1"/>
</dbReference>
<evidence type="ECO:0000256" key="6">
    <source>
        <dbReference type="ARBA" id="ARBA00022806"/>
    </source>
</evidence>
<keyword evidence="3 12" id="KW-0235">DNA replication</keyword>
<keyword evidence="5 12" id="KW-0378">Hydrolase</keyword>
<dbReference type="EMBL" id="JABSWW010000001">
    <property type="protein sequence ID" value="NRT90056.1"/>
    <property type="molecule type" value="Genomic_DNA"/>
</dbReference>
<keyword evidence="8 12" id="KW-0238">DNA-binding</keyword>
<comment type="caution">
    <text evidence="14">The sequence shown here is derived from an EMBL/GenBank/DDBJ whole genome shotgun (WGS) entry which is preliminary data.</text>
</comment>
<organism evidence="14 15">
    <name type="scientific">Clostridium beijerinckii</name>
    <name type="common">Clostridium MP</name>
    <dbReference type="NCBI Taxonomy" id="1520"/>
    <lineage>
        <taxon>Bacteria</taxon>
        <taxon>Bacillati</taxon>
        <taxon>Bacillota</taxon>
        <taxon>Clostridia</taxon>
        <taxon>Eubacteriales</taxon>
        <taxon>Clostridiaceae</taxon>
        <taxon>Clostridium</taxon>
    </lineage>
</organism>
<dbReference type="Pfam" id="PF00772">
    <property type="entry name" value="DnaB"/>
    <property type="match status" value="1"/>
</dbReference>
<accession>A0AAX0B4K5</accession>
<proteinExistence type="inferred from homology"/>
<dbReference type="GO" id="GO:0043139">
    <property type="term" value="F:5'-3' DNA helicase activity"/>
    <property type="evidence" value="ECO:0007669"/>
    <property type="project" value="UniProtKB-EC"/>
</dbReference>
<evidence type="ECO:0000313" key="15">
    <source>
        <dbReference type="Proteomes" id="UP001193748"/>
    </source>
</evidence>
<evidence type="ECO:0000256" key="9">
    <source>
        <dbReference type="ARBA" id="ARBA00023235"/>
    </source>
</evidence>
<dbReference type="GO" id="GO:0005524">
    <property type="term" value="F:ATP binding"/>
    <property type="evidence" value="ECO:0007669"/>
    <property type="project" value="UniProtKB-UniRule"/>
</dbReference>
<evidence type="ECO:0000256" key="5">
    <source>
        <dbReference type="ARBA" id="ARBA00022801"/>
    </source>
</evidence>
<evidence type="ECO:0000256" key="1">
    <source>
        <dbReference type="ARBA" id="ARBA00008428"/>
    </source>
</evidence>
<sequence length="437" mass="49121">MDTEQLQILPQNIRAEQELLSGIFYNPKIIVQAVNELKTNDFYRSSHQLIFNAMCALFADGKEIGITPIIEVLGKDSLVYVGGVSYLTELMTGGFKLNVKQYVDIIKDKSFRRKAIKSLNSAMNALYDDKIKPDVSISKMSNELSQTEDKSQILNDTQLLNATISKIEERYANGGDIPGMKTGFHDFDRATNGMNKGDLFVIGARPSMGKTVTALNIADGLAKNGNNVLVFEMEMVETALGNRRLAFNSNVEAQKLKTGKLNAEEFERILMAANKLSKRNGIFTDCSSYQNTLTIKAKTKAVKQTHGLDVVIVDHLTLMDIPNTGNRSSDIGEVTRQLKMMAKELEVTVIVLSQLSRKVEERADKRPTLADLRESGNIEQDADLIMFLYRDEYYNKETEDRNIIEWIIAKQRDGAVGTLKFYYLDKLQKIANIDCLR</sequence>
<dbReference type="GO" id="GO:0003677">
    <property type="term" value="F:DNA binding"/>
    <property type="evidence" value="ECO:0007669"/>
    <property type="project" value="UniProtKB-UniRule"/>
</dbReference>
<keyword evidence="6 12" id="KW-0347">Helicase</keyword>
<evidence type="ECO:0000313" key="14">
    <source>
        <dbReference type="EMBL" id="NRT90056.1"/>
    </source>
</evidence>
<dbReference type="InterPro" id="IPR007693">
    <property type="entry name" value="DNA_helicase_DnaB-like_N"/>
</dbReference>
<dbReference type="InterPro" id="IPR027417">
    <property type="entry name" value="P-loop_NTPase"/>
</dbReference>
<dbReference type="NCBIfam" id="TIGR00665">
    <property type="entry name" value="DnaB"/>
    <property type="match status" value="1"/>
</dbReference>
<dbReference type="InterPro" id="IPR036185">
    <property type="entry name" value="DNA_heli_DnaB-like_N_sf"/>
</dbReference>
<name>A0AAX0B4K5_CLOBE</name>
<comment type="function">
    <text evidence="12">The main replicative DNA helicase, it participates in initiation and elongation during chromosome replication. Travels ahead of the DNA replisome, separating dsDNA into templates for DNA synthesis. A processive ATP-dependent 5'-3' DNA helicase it has DNA-dependent ATPase activity.</text>
</comment>
<reference evidence="14" key="2">
    <citation type="journal article" date="2022" name="Nat. Biotechnol.">
        <title>Carbon-negative production of acetone and isopropanol by gas fermentation at industrial pilot scale.</title>
        <authorList>
            <person name="Liew F.E."/>
            <person name="Nogle R."/>
            <person name="Abdalla T."/>
            <person name="Rasor B.J."/>
            <person name="Canter C."/>
            <person name="Jensen R.O."/>
            <person name="Wang L."/>
            <person name="Strutz J."/>
            <person name="Chirania P."/>
            <person name="De Tissera S."/>
            <person name="Mueller A.P."/>
            <person name="Ruan Z."/>
            <person name="Gao A."/>
            <person name="Tran L."/>
            <person name="Engle N.L."/>
            <person name="Bromley J.C."/>
            <person name="Daniell J."/>
            <person name="Conrado R."/>
            <person name="Tschaplinski T.J."/>
            <person name="Giannone R.J."/>
            <person name="Hettich R.L."/>
            <person name="Karim A.S."/>
            <person name="Simpson S.D."/>
            <person name="Brown S.D."/>
            <person name="Leang C."/>
            <person name="Jewett M.C."/>
            <person name="Kopke M."/>
        </authorList>
    </citation>
    <scope>NUCLEOTIDE SEQUENCE</scope>
    <source>
        <strain evidence="14">DJ080</strain>
    </source>
</reference>
<dbReference type="GO" id="GO:0016787">
    <property type="term" value="F:hydrolase activity"/>
    <property type="evidence" value="ECO:0007669"/>
    <property type="project" value="UniProtKB-KW"/>
</dbReference>
<keyword evidence="7 12" id="KW-0067">ATP-binding</keyword>
<dbReference type="PANTHER" id="PTHR30153:SF2">
    <property type="entry name" value="REPLICATIVE DNA HELICASE"/>
    <property type="match status" value="1"/>
</dbReference>
<evidence type="ECO:0000256" key="10">
    <source>
        <dbReference type="ARBA" id="ARBA00048954"/>
    </source>
</evidence>
<dbReference type="Pfam" id="PF03796">
    <property type="entry name" value="DnaB_C"/>
    <property type="match status" value="1"/>
</dbReference>
<comment type="catalytic activity">
    <reaction evidence="10 12">
        <text>ATP + H2O = ADP + phosphate + H(+)</text>
        <dbReference type="Rhea" id="RHEA:13065"/>
        <dbReference type="ChEBI" id="CHEBI:15377"/>
        <dbReference type="ChEBI" id="CHEBI:15378"/>
        <dbReference type="ChEBI" id="CHEBI:30616"/>
        <dbReference type="ChEBI" id="CHEBI:43474"/>
        <dbReference type="ChEBI" id="CHEBI:456216"/>
        <dbReference type="EC" id="5.6.2.3"/>
    </reaction>
</comment>
<dbReference type="SUPFAM" id="SSF48024">
    <property type="entry name" value="N-terminal domain of DnaB helicase"/>
    <property type="match status" value="1"/>
</dbReference>
<dbReference type="CDD" id="cd00984">
    <property type="entry name" value="DnaB_C"/>
    <property type="match status" value="1"/>
</dbReference>
<dbReference type="Gene3D" id="1.10.860.10">
    <property type="entry name" value="DNAb Helicase, Chain A"/>
    <property type="match status" value="1"/>
</dbReference>
<dbReference type="GO" id="GO:0006269">
    <property type="term" value="P:DNA replication, synthesis of primer"/>
    <property type="evidence" value="ECO:0007669"/>
    <property type="project" value="UniProtKB-UniRule"/>
</dbReference>
<evidence type="ECO:0000256" key="2">
    <source>
        <dbReference type="ARBA" id="ARBA00022515"/>
    </source>
</evidence>
<keyword evidence="9" id="KW-0413">Isomerase</keyword>
<gene>
    <name evidence="14" type="ORF">B0H41_003735</name>
</gene>
<evidence type="ECO:0000256" key="4">
    <source>
        <dbReference type="ARBA" id="ARBA00022741"/>
    </source>
</evidence>
<dbReference type="InterPro" id="IPR016136">
    <property type="entry name" value="DNA_helicase_N/primase_C"/>
</dbReference>
<dbReference type="SUPFAM" id="SSF52540">
    <property type="entry name" value="P-loop containing nucleoside triphosphate hydrolases"/>
    <property type="match status" value="1"/>
</dbReference>
<dbReference type="InterPro" id="IPR007692">
    <property type="entry name" value="DNA_helicase_DnaB"/>
</dbReference>
<evidence type="ECO:0000256" key="7">
    <source>
        <dbReference type="ARBA" id="ARBA00022840"/>
    </source>
</evidence>
<comment type="similarity">
    <text evidence="1 12">Belongs to the helicase family. DnaB subfamily.</text>
</comment>
<dbReference type="RefSeq" id="WP_077843681.1">
    <property type="nucleotide sequence ID" value="NZ_CP107022.1"/>
</dbReference>
<dbReference type="PANTHER" id="PTHR30153">
    <property type="entry name" value="REPLICATIVE DNA HELICASE DNAB"/>
    <property type="match status" value="1"/>
</dbReference>
<dbReference type="Gene3D" id="3.40.50.300">
    <property type="entry name" value="P-loop containing nucleotide triphosphate hydrolases"/>
    <property type="match status" value="1"/>
</dbReference>
<dbReference type="GO" id="GO:0005829">
    <property type="term" value="C:cytosol"/>
    <property type="evidence" value="ECO:0007669"/>
    <property type="project" value="TreeGrafter"/>
</dbReference>
<dbReference type="GO" id="GO:1990077">
    <property type="term" value="C:primosome complex"/>
    <property type="evidence" value="ECO:0007669"/>
    <property type="project" value="UniProtKB-UniRule"/>
</dbReference>
<dbReference type="InterPro" id="IPR007694">
    <property type="entry name" value="DNA_helicase_DnaB-like_C"/>
</dbReference>
<dbReference type="Proteomes" id="UP001193748">
    <property type="component" value="Unassembled WGS sequence"/>
</dbReference>